<dbReference type="Pfam" id="PF07690">
    <property type="entry name" value="MFS_1"/>
    <property type="match status" value="1"/>
</dbReference>
<feature type="transmembrane region" description="Helical" evidence="4">
    <location>
        <begin position="177"/>
        <end position="200"/>
    </location>
</feature>
<feature type="transmembrane region" description="Helical" evidence="4">
    <location>
        <begin position="449"/>
        <end position="469"/>
    </location>
</feature>
<feature type="domain" description="Major facilitator superfamily (MFS) profile" evidence="5">
    <location>
        <begin position="321"/>
        <end position="521"/>
    </location>
</feature>
<dbReference type="Proteomes" id="UP001392437">
    <property type="component" value="Unassembled WGS sequence"/>
</dbReference>
<feature type="transmembrane region" description="Helical" evidence="4">
    <location>
        <begin position="151"/>
        <end position="171"/>
    </location>
</feature>
<accession>A0AAW0QBU8</accession>
<feature type="transmembrane region" description="Helical" evidence="4">
    <location>
        <begin position="96"/>
        <end position="117"/>
    </location>
</feature>
<evidence type="ECO:0000313" key="6">
    <source>
        <dbReference type="EMBL" id="KAK8100112.1"/>
    </source>
</evidence>
<feature type="compositionally biased region" description="Polar residues" evidence="3">
    <location>
        <begin position="1"/>
        <end position="27"/>
    </location>
</feature>
<comment type="subcellular location">
    <subcellularLocation>
        <location evidence="1">Membrane</location>
        <topology evidence="1">Multi-pass membrane protein</topology>
    </subcellularLocation>
</comment>
<dbReference type="Gene3D" id="1.20.1250.20">
    <property type="entry name" value="MFS general substrate transporter like domains"/>
    <property type="match status" value="1"/>
</dbReference>
<feature type="transmembrane region" description="Helical" evidence="4">
    <location>
        <begin position="50"/>
        <end position="76"/>
    </location>
</feature>
<evidence type="ECO:0000256" key="2">
    <source>
        <dbReference type="ARBA" id="ARBA00006727"/>
    </source>
</evidence>
<comment type="similarity">
    <text evidence="2">Belongs to the major facilitator superfamily. Monocarboxylate porter (TC 2.A.1.13) family.</text>
</comment>
<dbReference type="InterPro" id="IPR036259">
    <property type="entry name" value="MFS_trans_sf"/>
</dbReference>
<keyword evidence="4" id="KW-0472">Membrane</keyword>
<comment type="caution">
    <text evidence="6">The sequence shown here is derived from an EMBL/GenBank/DDBJ whole genome shotgun (WGS) entry which is preliminary data.</text>
</comment>
<evidence type="ECO:0000256" key="1">
    <source>
        <dbReference type="ARBA" id="ARBA00004141"/>
    </source>
</evidence>
<dbReference type="PANTHER" id="PTHR11360">
    <property type="entry name" value="MONOCARBOXYLATE TRANSPORTER"/>
    <property type="match status" value="1"/>
</dbReference>
<dbReference type="InterPro" id="IPR011701">
    <property type="entry name" value="MFS"/>
</dbReference>
<dbReference type="PROSITE" id="PS50850">
    <property type="entry name" value="MFS"/>
    <property type="match status" value="1"/>
</dbReference>
<evidence type="ECO:0000313" key="7">
    <source>
        <dbReference type="Proteomes" id="UP001392437"/>
    </source>
</evidence>
<dbReference type="EMBL" id="JAQQWP010000009">
    <property type="protein sequence ID" value="KAK8100112.1"/>
    <property type="molecule type" value="Genomic_DNA"/>
</dbReference>
<evidence type="ECO:0000256" key="4">
    <source>
        <dbReference type="SAM" id="Phobius"/>
    </source>
</evidence>
<evidence type="ECO:0000259" key="5">
    <source>
        <dbReference type="PROSITE" id="PS50850"/>
    </source>
</evidence>
<protein>
    <recommendedName>
        <fullName evidence="5">Major facilitator superfamily (MFS) profile domain-containing protein</fullName>
    </recommendedName>
</protein>
<keyword evidence="7" id="KW-1185">Reference proteome</keyword>
<feature type="region of interest" description="Disordered" evidence="3">
    <location>
        <begin position="1"/>
        <end position="39"/>
    </location>
</feature>
<keyword evidence="4" id="KW-0812">Transmembrane</keyword>
<sequence length="521" mass="54475">MATTRNHSIPLVTQSQGRGTDSDQNLHSSSSPPPASVPALAPISRKKQAAVLASAFVTIALTIGYNQCFGVFQQYYLSAEQNILKPSPASAESPPTALLAFVGTLCYGLTWAGGIIVNPVITRIEHGAWTPTATPSSSASRLRRLRVLRLLTPRAITMTGVCMMSLGFALASLSTSIWHLLLTQGFLVGLGMSLLYFPLLAPAPGYFTNHRATAMGFVSYSSSTVQNLPIESNPSGILTNLVFKILAGGGAGGLILSPVIRALLSSVGGRWTLRIYAGFNLVAGLPVAWSVPRSRFAAGSAAEPPERPNTHVSRALASRATFIFSAVAAFLQAAGAQLPLSFIPSYTVVLGQTASNGATLLAASNAINAVSRVLTGYAGDRLGRQNTLILTLLLAALSVFAFWLSSVLAATASASFSLWVAFIVLYSVSAGGYYGLFPALIAEVFGIRQYAAVNAFILFVRGLGTMFGSPVGGTLLGAPDKGTAAYASIAYWDGALLMGATLCCAGVRWADGKGKGWKWIA</sequence>
<dbReference type="SUPFAM" id="SSF103473">
    <property type="entry name" value="MFS general substrate transporter"/>
    <property type="match status" value="1"/>
</dbReference>
<dbReference type="InterPro" id="IPR020846">
    <property type="entry name" value="MFS_dom"/>
</dbReference>
<keyword evidence="4" id="KW-1133">Transmembrane helix</keyword>
<gene>
    <name evidence="6" type="ORF">PG999_010486</name>
</gene>
<feature type="transmembrane region" description="Helical" evidence="4">
    <location>
        <begin position="416"/>
        <end position="437"/>
    </location>
</feature>
<dbReference type="AlphaFoldDB" id="A0AAW0QBU8"/>
<reference evidence="6 7" key="1">
    <citation type="submission" date="2023-01" db="EMBL/GenBank/DDBJ databases">
        <title>Analysis of 21 Apiospora genomes using comparative genomics revels a genus with tremendous synthesis potential of carbohydrate active enzymes and secondary metabolites.</title>
        <authorList>
            <person name="Sorensen T."/>
        </authorList>
    </citation>
    <scope>NUCLEOTIDE SEQUENCE [LARGE SCALE GENOMIC DNA]</scope>
    <source>
        <strain evidence="6 7">CBS 117206</strain>
    </source>
</reference>
<dbReference type="GO" id="GO:0016020">
    <property type="term" value="C:membrane"/>
    <property type="evidence" value="ECO:0007669"/>
    <property type="project" value="UniProtKB-SubCell"/>
</dbReference>
<dbReference type="InterPro" id="IPR050327">
    <property type="entry name" value="Proton-linked_MCT"/>
</dbReference>
<feature type="transmembrane region" description="Helical" evidence="4">
    <location>
        <begin position="489"/>
        <end position="510"/>
    </location>
</feature>
<feature type="transmembrane region" description="Helical" evidence="4">
    <location>
        <begin position="388"/>
        <end position="410"/>
    </location>
</feature>
<evidence type="ECO:0000256" key="3">
    <source>
        <dbReference type="SAM" id="MobiDB-lite"/>
    </source>
</evidence>
<dbReference type="GO" id="GO:0022857">
    <property type="term" value="F:transmembrane transporter activity"/>
    <property type="evidence" value="ECO:0007669"/>
    <property type="project" value="InterPro"/>
</dbReference>
<organism evidence="6 7">
    <name type="scientific">Apiospora kogelbergensis</name>
    <dbReference type="NCBI Taxonomy" id="1337665"/>
    <lineage>
        <taxon>Eukaryota</taxon>
        <taxon>Fungi</taxon>
        <taxon>Dikarya</taxon>
        <taxon>Ascomycota</taxon>
        <taxon>Pezizomycotina</taxon>
        <taxon>Sordariomycetes</taxon>
        <taxon>Xylariomycetidae</taxon>
        <taxon>Amphisphaeriales</taxon>
        <taxon>Apiosporaceae</taxon>
        <taxon>Apiospora</taxon>
    </lineage>
</organism>
<name>A0AAW0QBU8_9PEZI</name>
<proteinExistence type="inferred from homology"/>
<dbReference type="PANTHER" id="PTHR11360:SF284">
    <property type="entry name" value="EG:103B4.3 PROTEIN-RELATED"/>
    <property type="match status" value="1"/>
</dbReference>